<keyword evidence="5" id="KW-0472">Membrane</keyword>
<organism evidence="6 7">
    <name type="scientific">Hydrogenibacillus schlegelii</name>
    <name type="common">Bacillus schlegelii</name>
    <dbReference type="NCBI Taxonomy" id="1484"/>
    <lineage>
        <taxon>Bacteria</taxon>
        <taxon>Bacillati</taxon>
        <taxon>Bacillota</taxon>
        <taxon>Bacilli</taxon>
        <taxon>Bacillales</taxon>
        <taxon>Bacillales Family X. Incertae Sedis</taxon>
        <taxon>Hydrogenibacillus</taxon>
    </lineage>
</organism>
<dbReference type="CDD" id="cd13553">
    <property type="entry name" value="PBP2_NrtA_CpmA_like"/>
    <property type="match status" value="1"/>
</dbReference>
<dbReference type="Pfam" id="PF13379">
    <property type="entry name" value="NMT1_2"/>
    <property type="match status" value="1"/>
</dbReference>
<proteinExistence type="predicted"/>
<dbReference type="Gene3D" id="3.40.190.10">
    <property type="entry name" value="Periplasmic binding protein-like II"/>
    <property type="match status" value="2"/>
</dbReference>
<dbReference type="EMBL" id="JAHHQF010000111">
    <property type="protein sequence ID" value="MBT9283564.1"/>
    <property type="molecule type" value="Genomic_DNA"/>
</dbReference>
<dbReference type="InterPro" id="IPR044527">
    <property type="entry name" value="NrtA/CpmA_ABC-bd_dom"/>
</dbReference>
<evidence type="ECO:0000256" key="4">
    <source>
        <dbReference type="ARBA" id="ARBA00022519"/>
    </source>
</evidence>
<evidence type="ECO:0000256" key="2">
    <source>
        <dbReference type="ARBA" id="ARBA00022448"/>
    </source>
</evidence>
<comment type="subcellular location">
    <subcellularLocation>
        <location evidence="1">Cell inner membrane</location>
    </subcellularLocation>
</comment>
<keyword evidence="2" id="KW-0813">Transport</keyword>
<dbReference type="PANTHER" id="PTHR30024:SF43">
    <property type="entry name" value="BLL4572 PROTEIN"/>
    <property type="match status" value="1"/>
</dbReference>
<gene>
    <name evidence="6" type="ORF">KM312_13175</name>
</gene>
<evidence type="ECO:0000313" key="6">
    <source>
        <dbReference type="EMBL" id="MBT9283564.1"/>
    </source>
</evidence>
<dbReference type="SUPFAM" id="SSF53850">
    <property type="entry name" value="Periplasmic binding protein-like II"/>
    <property type="match status" value="1"/>
</dbReference>
<name>A0A947CYM0_HYDSH</name>
<keyword evidence="3" id="KW-1003">Cell membrane</keyword>
<evidence type="ECO:0000256" key="5">
    <source>
        <dbReference type="ARBA" id="ARBA00023136"/>
    </source>
</evidence>
<sequence length="352" mass="39002">MTRSRKRRRSGRQRKRRRSIVVRRRVQRTIIGAWVGLLVLLGACGARPEPSSQTETGKVRFKIGYLPITHAAPLFMEKYRWDGSRSADLPFELELVKFGSWTDLIDALNAGKIDGASVLAPLAIKAKERGIDLKIVATGHRDGNVVVVSPKIQDAADLKGQTFAVPHKFSSHYILFYAMLKKAGLRVSDVNVVEMPPPEMPAALSEGRIAGYAVAEPFGAIAVAKGIGKVLYQSHELWPDSICCVLVLRKDFLDRHREAAVAFVRAYLDSGHAAERKDAEVKSAINTFMSVEEKVLNLSLKWIRYDDLTFGEDAYETLTTYMKETGISEHPPAYADIVDEALIKAAVAEKAP</sequence>
<comment type="caution">
    <text evidence="6">The sequence shown here is derived from an EMBL/GenBank/DDBJ whole genome shotgun (WGS) entry which is preliminary data.</text>
</comment>
<reference evidence="6" key="1">
    <citation type="journal article" date="2021" name="Microbiology">
        <title>Metagenomic Analysis of the Microbial Community in the Underground Coal Fire Area (Kemerovo Region, Russia) Revealed Predominance of Thermophilic Members of the Phyla Deinococcus-thermus, Aquificae, and Firmicutes.</title>
        <authorList>
            <person name="Kadnikov V."/>
            <person name="Mardanov A.V."/>
            <person name="Beletsky A.V."/>
            <person name="Karnachuk O.V."/>
            <person name="Ravin N.V."/>
        </authorList>
    </citation>
    <scope>NUCLEOTIDE SEQUENCE</scope>
    <source>
        <strain evidence="6">RBS10-49</strain>
    </source>
</reference>
<dbReference type="GO" id="GO:0005886">
    <property type="term" value="C:plasma membrane"/>
    <property type="evidence" value="ECO:0007669"/>
    <property type="project" value="UniProtKB-SubCell"/>
</dbReference>
<dbReference type="Proteomes" id="UP000748108">
    <property type="component" value="Unassembled WGS sequence"/>
</dbReference>
<keyword evidence="4" id="KW-0997">Cell inner membrane</keyword>
<protein>
    <submittedName>
        <fullName evidence="6">ABC transporter substrate-binding protein</fullName>
    </submittedName>
</protein>
<evidence type="ECO:0000256" key="1">
    <source>
        <dbReference type="ARBA" id="ARBA00004533"/>
    </source>
</evidence>
<evidence type="ECO:0000256" key="3">
    <source>
        <dbReference type="ARBA" id="ARBA00022475"/>
    </source>
</evidence>
<accession>A0A947CYM0</accession>
<dbReference type="PANTHER" id="PTHR30024">
    <property type="entry name" value="ALIPHATIC SULFONATES-BINDING PROTEIN-RELATED"/>
    <property type="match status" value="1"/>
</dbReference>
<dbReference type="AlphaFoldDB" id="A0A947CYM0"/>
<evidence type="ECO:0000313" key="7">
    <source>
        <dbReference type="Proteomes" id="UP000748108"/>
    </source>
</evidence>